<name>A0ABR4TMZ2_9PROT</name>
<evidence type="ECO:0000313" key="2">
    <source>
        <dbReference type="Proteomes" id="UP000027463"/>
    </source>
</evidence>
<accession>A0ABR4TMZ2</accession>
<proteinExistence type="predicted"/>
<reference evidence="1 2" key="1">
    <citation type="submission" date="2013-07" db="EMBL/GenBank/DDBJ databases">
        <title>Thalassospira permensis NBRC 106175 Genome Sequencing.</title>
        <authorList>
            <person name="Lai Q."/>
            <person name="Shao Z."/>
        </authorList>
    </citation>
    <scope>NUCLEOTIDE SEQUENCE [LARGE SCALE GENOMIC DNA]</scope>
    <source>
        <strain evidence="1 2">NBRC 106175</strain>
    </source>
</reference>
<sequence>MCKLPVTARCFGAVLVPAFRGKSDFTTARYIYVFAKDGWGGMKGCGCPFCAVQNGGAVVPRVKRLFSAVGVIGEMQFLTIWSK</sequence>
<protein>
    <submittedName>
        <fullName evidence="1">Uncharacterized protein</fullName>
    </submittedName>
</protein>
<comment type="caution">
    <text evidence="1">The sequence shown here is derived from an EMBL/GenBank/DDBJ whole genome shotgun (WGS) entry which is preliminary data.</text>
</comment>
<keyword evidence="2" id="KW-1185">Reference proteome</keyword>
<dbReference type="EMBL" id="AUNC01000020">
    <property type="protein sequence ID" value="KEO56726.1"/>
    <property type="molecule type" value="Genomic_DNA"/>
</dbReference>
<organism evidence="1 2">
    <name type="scientific">Thalassospira permensis NBRC 106175</name>
    <dbReference type="NCBI Taxonomy" id="1353532"/>
    <lineage>
        <taxon>Bacteria</taxon>
        <taxon>Pseudomonadati</taxon>
        <taxon>Pseudomonadota</taxon>
        <taxon>Alphaproteobacteria</taxon>
        <taxon>Rhodospirillales</taxon>
        <taxon>Thalassospiraceae</taxon>
        <taxon>Thalassospira</taxon>
    </lineage>
</organism>
<dbReference type="Proteomes" id="UP000027463">
    <property type="component" value="Unassembled WGS sequence"/>
</dbReference>
<evidence type="ECO:0000313" key="1">
    <source>
        <dbReference type="EMBL" id="KEO56726.1"/>
    </source>
</evidence>
<gene>
    <name evidence="1" type="ORF">SMB34_18520</name>
</gene>